<comment type="caution">
    <text evidence="2">The sequence shown here is derived from an EMBL/GenBank/DDBJ whole genome shotgun (WGS) entry which is preliminary data.</text>
</comment>
<organism evidence="2 3">
    <name type="scientific">Dechloromonas hankyongensis</name>
    <dbReference type="NCBI Taxonomy" id="2908002"/>
    <lineage>
        <taxon>Bacteria</taxon>
        <taxon>Pseudomonadati</taxon>
        <taxon>Pseudomonadota</taxon>
        <taxon>Betaproteobacteria</taxon>
        <taxon>Rhodocyclales</taxon>
        <taxon>Azonexaceae</taxon>
        <taxon>Dechloromonas</taxon>
    </lineage>
</organism>
<evidence type="ECO:0008006" key="4">
    <source>
        <dbReference type="Google" id="ProtNLM"/>
    </source>
</evidence>
<dbReference type="Proteomes" id="UP001165384">
    <property type="component" value="Unassembled WGS sequence"/>
</dbReference>
<feature type="compositionally biased region" description="Low complexity" evidence="1">
    <location>
        <begin position="30"/>
        <end position="45"/>
    </location>
</feature>
<evidence type="ECO:0000313" key="3">
    <source>
        <dbReference type="Proteomes" id="UP001165384"/>
    </source>
</evidence>
<accession>A0ABS9K6B8</accession>
<protein>
    <recommendedName>
        <fullName evidence="4">RepA protein</fullName>
    </recommendedName>
</protein>
<gene>
    <name evidence="2" type="ORF">LZ012_17050</name>
</gene>
<dbReference type="RefSeq" id="WP_275712097.1">
    <property type="nucleotide sequence ID" value="NZ_JAKLTN010000004.1"/>
</dbReference>
<proteinExistence type="predicted"/>
<dbReference type="EMBL" id="JAKLTN010000004">
    <property type="protein sequence ID" value="MCG2578707.1"/>
    <property type="molecule type" value="Genomic_DNA"/>
</dbReference>
<keyword evidence="3" id="KW-1185">Reference proteome</keyword>
<evidence type="ECO:0000256" key="1">
    <source>
        <dbReference type="SAM" id="MobiDB-lite"/>
    </source>
</evidence>
<feature type="region of interest" description="Disordered" evidence="1">
    <location>
        <begin position="30"/>
        <end position="95"/>
    </location>
</feature>
<evidence type="ECO:0000313" key="2">
    <source>
        <dbReference type="EMBL" id="MCG2578707.1"/>
    </source>
</evidence>
<dbReference type="Pfam" id="PF04796">
    <property type="entry name" value="RepA_C"/>
    <property type="match status" value="1"/>
</dbReference>
<dbReference type="InterPro" id="IPR006881">
    <property type="entry name" value="RepA_C"/>
</dbReference>
<sequence>MDEHYTVESYRDYLIKNGLDPAIAAQVAEKTKGAAAAKTAPAVPTLKDAEPPVTPAADTAEAHPTGDVPQAEEAKKPRVSRKKSTSPETYDFRSSKPVPSWIREVIETHLAIETEDAKKAGALGFMARALVIATMPYKDQKNPDGTPKESFTRQNGDFKLRIVAGYDGGIPFGIYPRLLMSWVTTEAVRKQSPVIELGDSLSVFLRDVLDLRSTGGGKRGTATRVSEQMRRLFGSLITAQYSGTQEKRGFVMKNVLIADELEVDESEENALWTPQKGHEAGTWRSKVKLTNNFFQECIANPVPIDLRAFKALRGSPLAMDLYTWLTYRMSYVQSNTRPITWEALMLQFGSGYGSMANPSPTAIKQSVLDFKKNFLRALKLVHTVYPEARLTYNDSGLILMPSPTHVTAIASNDNKTDRQSPLF</sequence>
<reference evidence="2" key="1">
    <citation type="submission" date="2022-01" db="EMBL/GenBank/DDBJ databases">
        <authorList>
            <person name="Jo J.-H."/>
            <person name="Im W.-T."/>
        </authorList>
    </citation>
    <scope>NUCLEOTIDE SEQUENCE</scope>
    <source>
        <strain evidence="2">XY25</strain>
    </source>
</reference>
<name>A0ABS9K6B8_9RHOO</name>